<dbReference type="SUPFAM" id="SSF48452">
    <property type="entry name" value="TPR-like"/>
    <property type="match status" value="1"/>
</dbReference>
<evidence type="ECO:0000313" key="2">
    <source>
        <dbReference type="EMBL" id="MBL4937457.1"/>
    </source>
</evidence>
<organism evidence="2 3">
    <name type="scientific">Clostridium rhizosphaerae</name>
    <dbReference type="NCBI Taxonomy" id="2803861"/>
    <lineage>
        <taxon>Bacteria</taxon>
        <taxon>Bacillati</taxon>
        <taxon>Bacillota</taxon>
        <taxon>Clostridia</taxon>
        <taxon>Eubacteriales</taxon>
        <taxon>Clostridiaceae</taxon>
        <taxon>Clostridium</taxon>
    </lineage>
</organism>
<feature type="region of interest" description="Disordered" evidence="1">
    <location>
        <begin position="194"/>
        <end position="240"/>
    </location>
</feature>
<name>A0ABS1TDK6_9CLOT</name>
<gene>
    <name evidence="2" type="ORF">JK636_17185</name>
</gene>
<sequence length="353" mass="39989">MKFGFTKNKSLGLLIIGILIAIIFIPTSVYAYKNYNYNKYYKLAIETLANEKFDDAVNYFRQSIKYSDKHNSDINSNIELVNILKKSKISYDEATKLLDDGKYLEAIDEFKKVPQKDTKYFEESKLKADFAKSEYIKANLVNAKKEAENKNYSQAIVFLDNIVKIEPLNQEAGNLVEQYNIEIQKKAEEDAKKKAEEDAKKKAGEDAKKKVEEDAKKKAQEDAKKKTQEPSKPSSGSTGSSVNYIVSASYDMFNVKDSNGNLVDAFGLRFLSYSTQPNGIYYSFVGNDVSYKVTFHIIGRDVSVSGKSSEDMKLIPANRTEVPRDAKIKIDMVAVYKGKTYSTTFEEVINKLD</sequence>
<reference evidence="2 3" key="1">
    <citation type="submission" date="2021-01" db="EMBL/GenBank/DDBJ databases">
        <title>Genome public.</title>
        <authorList>
            <person name="Liu C."/>
            <person name="Sun Q."/>
        </authorList>
    </citation>
    <scope>NUCLEOTIDE SEQUENCE [LARGE SCALE GENOMIC DNA]</scope>
    <source>
        <strain evidence="2 3">YIM B02515</strain>
    </source>
</reference>
<proteinExistence type="predicted"/>
<feature type="compositionally biased region" description="Low complexity" evidence="1">
    <location>
        <begin position="230"/>
        <end position="240"/>
    </location>
</feature>
<dbReference type="RefSeq" id="WP_202750207.1">
    <property type="nucleotide sequence ID" value="NZ_JAESWC010000014.1"/>
</dbReference>
<feature type="compositionally biased region" description="Basic and acidic residues" evidence="1">
    <location>
        <begin position="194"/>
        <end position="229"/>
    </location>
</feature>
<comment type="caution">
    <text evidence="2">The sequence shown here is derived from an EMBL/GenBank/DDBJ whole genome shotgun (WGS) entry which is preliminary data.</text>
</comment>
<protein>
    <submittedName>
        <fullName evidence="2">Cell envelope integrity protein TolA</fullName>
    </submittedName>
</protein>
<accession>A0ABS1TDK6</accession>
<dbReference type="InterPro" id="IPR011990">
    <property type="entry name" value="TPR-like_helical_dom_sf"/>
</dbReference>
<evidence type="ECO:0000313" key="3">
    <source>
        <dbReference type="Proteomes" id="UP000632377"/>
    </source>
</evidence>
<dbReference type="EMBL" id="JAESWC010000014">
    <property type="protein sequence ID" value="MBL4937457.1"/>
    <property type="molecule type" value="Genomic_DNA"/>
</dbReference>
<evidence type="ECO:0000256" key="1">
    <source>
        <dbReference type="SAM" id="MobiDB-lite"/>
    </source>
</evidence>
<dbReference type="Gene3D" id="1.25.40.10">
    <property type="entry name" value="Tetratricopeptide repeat domain"/>
    <property type="match status" value="1"/>
</dbReference>
<dbReference type="Proteomes" id="UP000632377">
    <property type="component" value="Unassembled WGS sequence"/>
</dbReference>
<keyword evidence="3" id="KW-1185">Reference proteome</keyword>